<dbReference type="InterPro" id="IPR020594">
    <property type="entry name" value="Ribosomal_bL9_bac/chp"/>
</dbReference>
<evidence type="ECO:0000256" key="6">
    <source>
        <dbReference type="ARBA" id="ARBA00035292"/>
    </source>
</evidence>
<comment type="similarity">
    <text evidence="1 7">Belongs to the bacterial ribosomal protein bL9 family.</text>
</comment>
<proteinExistence type="inferred from homology"/>
<dbReference type="GO" id="GO:1990904">
    <property type="term" value="C:ribonucleoprotein complex"/>
    <property type="evidence" value="ECO:0007669"/>
    <property type="project" value="UniProtKB-KW"/>
</dbReference>
<organism evidence="10 11">
    <name type="scientific">OM182 bacterium MED-G28</name>
    <dbReference type="NCBI Taxonomy" id="1986256"/>
    <lineage>
        <taxon>Bacteria</taxon>
        <taxon>Pseudomonadati</taxon>
        <taxon>Pseudomonadota</taxon>
        <taxon>Gammaproteobacteria</taxon>
        <taxon>OMG group</taxon>
        <taxon>OM182 clade</taxon>
    </lineage>
</organism>
<evidence type="ECO:0000256" key="4">
    <source>
        <dbReference type="ARBA" id="ARBA00022980"/>
    </source>
</evidence>
<dbReference type="AlphaFoldDB" id="A0A2A5WEQ1"/>
<dbReference type="EMBL" id="NTJZ01000002">
    <property type="protein sequence ID" value="PDH35015.1"/>
    <property type="molecule type" value="Genomic_DNA"/>
</dbReference>
<dbReference type="InterPro" id="IPR036791">
    <property type="entry name" value="Ribosomal_bL9_C_sf"/>
</dbReference>
<comment type="function">
    <text evidence="7">Binds to the 23S rRNA.</text>
</comment>
<evidence type="ECO:0000256" key="8">
    <source>
        <dbReference type="SAM" id="MobiDB-lite"/>
    </source>
</evidence>
<keyword evidence="3 7" id="KW-0694">RNA-binding</keyword>
<dbReference type="Pfam" id="PF01281">
    <property type="entry name" value="Ribosomal_L9_N"/>
    <property type="match status" value="1"/>
</dbReference>
<evidence type="ECO:0000313" key="11">
    <source>
        <dbReference type="Proteomes" id="UP000219329"/>
    </source>
</evidence>
<dbReference type="GO" id="GO:0005840">
    <property type="term" value="C:ribosome"/>
    <property type="evidence" value="ECO:0007669"/>
    <property type="project" value="UniProtKB-KW"/>
</dbReference>
<feature type="region of interest" description="Disordered" evidence="8">
    <location>
        <begin position="168"/>
        <end position="192"/>
    </location>
</feature>
<dbReference type="SUPFAM" id="SSF55653">
    <property type="entry name" value="Ribosomal protein L9 C-domain"/>
    <property type="match status" value="1"/>
</dbReference>
<reference evidence="10 11" key="1">
    <citation type="submission" date="2017-08" db="EMBL/GenBank/DDBJ databases">
        <title>Fine stratification of microbial communities through a metagenomic profile of the photic zone.</title>
        <authorList>
            <person name="Haro-Moreno J.M."/>
            <person name="Lopez-Perez M."/>
            <person name="De La Torre J."/>
            <person name="Picazo A."/>
            <person name="Camacho A."/>
            <person name="Rodriguez-Valera F."/>
        </authorList>
    </citation>
    <scope>NUCLEOTIDE SEQUENCE [LARGE SCALE GENOMIC DNA]</scope>
    <source>
        <strain evidence="10">MED-G28</strain>
    </source>
</reference>
<keyword evidence="5 7" id="KW-0687">Ribonucleoprotein</keyword>
<dbReference type="SUPFAM" id="SSF55658">
    <property type="entry name" value="L9 N-domain-like"/>
    <property type="match status" value="1"/>
</dbReference>
<name>A0A2A5WEQ1_9GAMM</name>
<dbReference type="InterPro" id="IPR000244">
    <property type="entry name" value="Ribosomal_bL9"/>
</dbReference>
<dbReference type="Pfam" id="PF03948">
    <property type="entry name" value="Ribosomal_L9_C"/>
    <property type="match status" value="1"/>
</dbReference>
<evidence type="ECO:0000313" key="10">
    <source>
        <dbReference type="EMBL" id="PDH35015.1"/>
    </source>
</evidence>
<dbReference type="GO" id="GO:0006412">
    <property type="term" value="P:translation"/>
    <property type="evidence" value="ECO:0007669"/>
    <property type="project" value="UniProtKB-UniRule"/>
</dbReference>
<evidence type="ECO:0000256" key="7">
    <source>
        <dbReference type="HAMAP-Rule" id="MF_00503"/>
    </source>
</evidence>
<dbReference type="Proteomes" id="UP000219329">
    <property type="component" value="Unassembled WGS sequence"/>
</dbReference>
<dbReference type="Gene3D" id="3.40.5.10">
    <property type="entry name" value="Ribosomal protein L9, N-terminal domain"/>
    <property type="match status" value="1"/>
</dbReference>
<comment type="caution">
    <text evidence="10">The sequence shown here is derived from an EMBL/GenBank/DDBJ whole genome shotgun (WGS) entry which is preliminary data.</text>
</comment>
<dbReference type="HAMAP" id="MF_00503">
    <property type="entry name" value="Ribosomal_bL9"/>
    <property type="match status" value="1"/>
</dbReference>
<dbReference type="NCBIfam" id="TIGR00158">
    <property type="entry name" value="L9"/>
    <property type="match status" value="1"/>
</dbReference>
<dbReference type="InterPro" id="IPR020070">
    <property type="entry name" value="Ribosomal_bL9_N"/>
</dbReference>
<dbReference type="GO" id="GO:0019843">
    <property type="term" value="F:rRNA binding"/>
    <property type="evidence" value="ECO:0007669"/>
    <property type="project" value="UniProtKB-UniRule"/>
</dbReference>
<accession>A0A2A5WEQ1</accession>
<evidence type="ECO:0000256" key="5">
    <source>
        <dbReference type="ARBA" id="ARBA00023274"/>
    </source>
</evidence>
<dbReference type="InterPro" id="IPR009027">
    <property type="entry name" value="Ribosomal_bL9/RNase_H1_N"/>
</dbReference>
<keyword evidence="2 7" id="KW-0699">rRNA-binding</keyword>
<dbReference type="Gene3D" id="3.10.430.100">
    <property type="entry name" value="Ribosomal protein L9, C-terminal domain"/>
    <property type="match status" value="1"/>
</dbReference>
<dbReference type="InterPro" id="IPR020069">
    <property type="entry name" value="Ribosomal_bL9_C"/>
</dbReference>
<feature type="compositionally biased region" description="Acidic residues" evidence="8">
    <location>
        <begin position="176"/>
        <end position="186"/>
    </location>
</feature>
<dbReference type="GO" id="GO:0003735">
    <property type="term" value="F:structural constituent of ribosome"/>
    <property type="evidence" value="ECO:0007669"/>
    <property type="project" value="InterPro"/>
</dbReference>
<evidence type="ECO:0000256" key="2">
    <source>
        <dbReference type="ARBA" id="ARBA00022730"/>
    </source>
</evidence>
<sequence length="192" mass="20250">MNVILLEKIGKLGEIGDTANVKSGYARNFLFPQGKAIPATKINLEEFDQRKSELMAAHNEKIGVAQARAEKVNGISLTIEVNSSDEGKLFGSVGTRDVADAVNAKAGSDITKAEVSMPHGVIRELGDYQINLELGYDVQATISVSVVGLESTAGVSADGSLIEEIDEAEAAVANADDSEESSDSPEEEKPAE</sequence>
<dbReference type="PANTHER" id="PTHR21368">
    <property type="entry name" value="50S RIBOSOMAL PROTEIN L9"/>
    <property type="match status" value="1"/>
</dbReference>
<gene>
    <name evidence="7" type="primary">rplI</name>
    <name evidence="10" type="ORF">CNF02_03025</name>
</gene>
<protein>
    <recommendedName>
        <fullName evidence="6 7">Large ribosomal subunit protein bL9</fullName>
    </recommendedName>
</protein>
<evidence type="ECO:0000256" key="1">
    <source>
        <dbReference type="ARBA" id="ARBA00010605"/>
    </source>
</evidence>
<evidence type="ECO:0000256" key="3">
    <source>
        <dbReference type="ARBA" id="ARBA00022884"/>
    </source>
</evidence>
<dbReference type="PROSITE" id="PS00651">
    <property type="entry name" value="RIBOSOMAL_L9"/>
    <property type="match status" value="1"/>
</dbReference>
<dbReference type="InterPro" id="IPR036935">
    <property type="entry name" value="Ribosomal_bL9_N_sf"/>
</dbReference>
<evidence type="ECO:0000259" key="9">
    <source>
        <dbReference type="PROSITE" id="PS00651"/>
    </source>
</evidence>
<keyword evidence="4 7" id="KW-0689">Ribosomal protein</keyword>
<feature type="domain" description="Ribosomal protein L9" evidence="9">
    <location>
        <begin position="13"/>
        <end position="40"/>
    </location>
</feature>